<name>W6UQS7_ECHGR</name>
<dbReference type="CDD" id="cd07322">
    <property type="entry name" value="PriL_PriS_Eukaryotic"/>
    <property type="match status" value="1"/>
</dbReference>
<organism evidence="13 14">
    <name type="scientific">Echinococcus granulosus</name>
    <name type="common">Hydatid tapeworm</name>
    <dbReference type="NCBI Taxonomy" id="6210"/>
    <lineage>
        <taxon>Eukaryota</taxon>
        <taxon>Metazoa</taxon>
        <taxon>Spiralia</taxon>
        <taxon>Lophotrochozoa</taxon>
        <taxon>Platyhelminthes</taxon>
        <taxon>Cestoda</taxon>
        <taxon>Eucestoda</taxon>
        <taxon>Cyclophyllidea</taxon>
        <taxon>Taeniidae</taxon>
        <taxon>Echinococcus</taxon>
        <taxon>Echinococcus granulosus group</taxon>
    </lineage>
</organism>
<dbReference type="PROSITE" id="PS50092">
    <property type="entry name" value="TSP1"/>
    <property type="match status" value="1"/>
</dbReference>
<keyword evidence="14" id="KW-1185">Reference proteome</keyword>
<dbReference type="PANTHER" id="PTHR10537">
    <property type="entry name" value="DNA PRIMASE LARGE SUBUNIT"/>
    <property type="match status" value="1"/>
</dbReference>
<evidence type="ECO:0000256" key="4">
    <source>
        <dbReference type="ARBA" id="ARBA00022485"/>
    </source>
</evidence>
<dbReference type="PROSITE" id="PS50026">
    <property type="entry name" value="EGF_3"/>
    <property type="match status" value="1"/>
</dbReference>
<dbReference type="InterPro" id="IPR036383">
    <property type="entry name" value="TSP1_rpt_sf"/>
</dbReference>
<evidence type="ECO:0000256" key="2">
    <source>
        <dbReference type="ARBA" id="ARBA00010564"/>
    </source>
</evidence>
<evidence type="ECO:0000256" key="6">
    <source>
        <dbReference type="ARBA" id="ARBA00022705"/>
    </source>
</evidence>
<dbReference type="CTD" id="36336888"/>
<evidence type="ECO:0000313" key="13">
    <source>
        <dbReference type="EMBL" id="EUB64045.1"/>
    </source>
</evidence>
<feature type="domain" description="EGF-like" evidence="12">
    <location>
        <begin position="723"/>
        <end position="766"/>
    </location>
</feature>
<dbReference type="AlphaFoldDB" id="W6UQS7"/>
<evidence type="ECO:0000256" key="8">
    <source>
        <dbReference type="ARBA" id="ARBA00023004"/>
    </source>
</evidence>
<evidence type="ECO:0000313" key="14">
    <source>
        <dbReference type="Proteomes" id="UP000019149"/>
    </source>
</evidence>
<dbReference type="GO" id="GO:0005658">
    <property type="term" value="C:alpha DNA polymerase:primase complex"/>
    <property type="evidence" value="ECO:0007669"/>
    <property type="project" value="TreeGrafter"/>
</dbReference>
<dbReference type="PANTHER" id="PTHR10537:SF4">
    <property type="entry name" value="DNA PRIMASE LARGE SUBUNIT"/>
    <property type="match status" value="1"/>
</dbReference>
<evidence type="ECO:0000256" key="9">
    <source>
        <dbReference type="ARBA" id="ARBA00023014"/>
    </source>
</evidence>
<dbReference type="InterPro" id="IPR000884">
    <property type="entry name" value="TSP1_rpt"/>
</dbReference>
<reference evidence="13 14" key="1">
    <citation type="journal article" date="2013" name="Nat. Genet.">
        <title>The genome of the hydatid tapeworm Echinococcus granulosus.</title>
        <authorList>
            <person name="Zheng H."/>
            <person name="Zhang W."/>
            <person name="Zhang L."/>
            <person name="Zhang Z."/>
            <person name="Li J."/>
            <person name="Lu G."/>
            <person name="Zhu Y."/>
            <person name="Wang Y."/>
            <person name="Huang Y."/>
            <person name="Liu J."/>
            <person name="Kang H."/>
            <person name="Chen J."/>
            <person name="Wang L."/>
            <person name="Chen A."/>
            <person name="Yu S."/>
            <person name="Gao Z."/>
            <person name="Jin L."/>
            <person name="Gu W."/>
            <person name="Wang Z."/>
            <person name="Zhao L."/>
            <person name="Shi B."/>
            <person name="Wen H."/>
            <person name="Lin R."/>
            <person name="Jones M.K."/>
            <person name="Brejova B."/>
            <person name="Vinar T."/>
            <person name="Zhao G."/>
            <person name="McManus D.P."/>
            <person name="Chen Z."/>
            <person name="Zhou Y."/>
            <person name="Wang S."/>
        </authorList>
    </citation>
    <scope>NUCLEOTIDE SEQUENCE [LARGE SCALE GENOMIC DNA]</scope>
</reference>
<dbReference type="InterPro" id="IPR016558">
    <property type="entry name" value="DNA_primase_lsu_euk"/>
</dbReference>
<keyword evidence="8" id="KW-0408">Iron</keyword>
<evidence type="ECO:0000256" key="3">
    <source>
        <dbReference type="ARBA" id="ARBA00019038"/>
    </source>
</evidence>
<dbReference type="GO" id="GO:0046872">
    <property type="term" value="F:metal ion binding"/>
    <property type="evidence" value="ECO:0007669"/>
    <property type="project" value="UniProtKB-KW"/>
</dbReference>
<comment type="cofactor">
    <cofactor evidence="1">
        <name>[4Fe-4S] cluster</name>
        <dbReference type="ChEBI" id="CHEBI:49883"/>
    </cofactor>
</comment>
<keyword evidence="11" id="KW-1015">Disulfide bond</keyword>
<keyword evidence="7" id="KW-0479">Metal-binding</keyword>
<proteinExistence type="inferred from homology"/>
<dbReference type="Gene3D" id="2.10.25.10">
    <property type="entry name" value="Laminin"/>
    <property type="match status" value="1"/>
</dbReference>
<keyword evidence="9" id="KW-0411">Iron-sulfur</keyword>
<dbReference type="InterPro" id="IPR007238">
    <property type="entry name" value="DNA_primase_lsu_euk/arc"/>
</dbReference>
<accession>W6UQS7</accession>
<comment type="caution">
    <text evidence="11">Lacks conserved residue(s) required for the propagation of feature annotation.</text>
</comment>
<evidence type="ECO:0000256" key="5">
    <source>
        <dbReference type="ARBA" id="ARBA00022515"/>
    </source>
</evidence>
<dbReference type="GO" id="GO:0006269">
    <property type="term" value="P:DNA replication, synthesis of primer"/>
    <property type="evidence" value="ECO:0007669"/>
    <property type="project" value="UniProtKB-KW"/>
</dbReference>
<feature type="disulfide bond" evidence="11">
    <location>
        <begin position="756"/>
        <end position="765"/>
    </location>
</feature>
<dbReference type="Gene3D" id="2.20.100.10">
    <property type="entry name" value="Thrombospondin type-1 (TSP1) repeat"/>
    <property type="match status" value="1"/>
</dbReference>
<keyword evidence="5" id="KW-0639">Primosome</keyword>
<keyword evidence="11" id="KW-0245">EGF-like domain</keyword>
<evidence type="ECO:0000256" key="11">
    <source>
        <dbReference type="PROSITE-ProRule" id="PRU00076"/>
    </source>
</evidence>
<dbReference type="Pfam" id="PF04104">
    <property type="entry name" value="DNA_primase_lrg"/>
    <property type="match status" value="1"/>
</dbReference>
<dbReference type="PROSITE" id="PS00022">
    <property type="entry name" value="EGF_1"/>
    <property type="match status" value="1"/>
</dbReference>
<keyword evidence="4" id="KW-0004">4Fe-4S</keyword>
<evidence type="ECO:0000256" key="7">
    <source>
        <dbReference type="ARBA" id="ARBA00022723"/>
    </source>
</evidence>
<dbReference type="GO" id="GO:0051539">
    <property type="term" value="F:4 iron, 4 sulfur cluster binding"/>
    <property type="evidence" value="ECO:0007669"/>
    <property type="project" value="UniProtKB-KW"/>
</dbReference>
<dbReference type="KEGG" id="egl:EGR_01173"/>
<gene>
    <name evidence="13" type="ORF">EGR_01173</name>
</gene>
<dbReference type="STRING" id="6210.W6UQS7"/>
<dbReference type="Gene3D" id="1.20.930.80">
    <property type="match status" value="1"/>
</dbReference>
<dbReference type="SUPFAM" id="SSF140914">
    <property type="entry name" value="PriB N-terminal domain-like"/>
    <property type="match status" value="1"/>
</dbReference>
<evidence type="ECO:0000259" key="12">
    <source>
        <dbReference type="PROSITE" id="PS50026"/>
    </source>
</evidence>
<sequence>MDFARSAPNRQFVPRIQFYTEPPTDTIELEQLEQLAIERLKVLKCVEAVGQDFSRSSKEYDERLSAELSKLGSLGKSFTFTSNQLKNIEEDIHRDVASHFILQIAYCRSETVRRWFIQQESDLFRYRFNLERSSSGHTSEALSAFLCANNLHFASVSSEESLRLRDQLDAGTAIYGVSAEHSTFYKVHFTEVLDLVRRRQVFLKSGYAYVPDVELVTLVVTRFRASLSHSLSRLGLALVPRLADEGARLLPLLTSLSKRYLGEDDFGMKPVFGTVSASQVNELARVPGLFPPCMSCLHNALAANHHLRHWGRMQYGLFLKGLGLSVDEALKFWRSSFAPKVDSDQFAKQYSYSIRHNYGKEGKRADYTPYSCMKASVGEFHGCPFRHLDLDLLNQRLSIGGKLTSDQVEAVVKRAKDNQYQLACREFFKAMHPELSPEDAASVVINHPNQFYELAQKASKGIPLSSSGESGAANQRTNGTKWRAMKVPLNDSQLTNQSQSALDDTSIDEELSRIDSTLTASFNTYVCPEEVANGIPFDIYGSPLFPVALHNNYPDEVLTPFWANVSGKWMNNLLEALATPDVSDCLFDDLPECESTFTEAMERLFPLYEFPQISNHLVKKVRGKKWGSPKLYDFRNATLVMIRRTLLIRCVYWCHAILRLPTEIRPMMLEMCPNPCNQAKVCSGTGDVYGTCRMTEEGFFSHQYQCDCKKNYVWIPAVQGCIPDNPCERQEAPVCHPNGTLLCSYDPDLNEVSCLCSPEYMGENCSTPANACEDLIRNPLLPNGGLLAAGNRACNVNNDGNRCLPALDPDLGPIYSCVCAAGRWTGDISLGYDNCLKKVTKCDQIICIKGECVDSRDGKEAVNRRNLCLFDEHFTTVIAYKFLNVGRRILYCNGSTAVCVCKEGYDSPMCATWTGVWSTWTPWGRCLPACGVERWAIRTRRCLVAERFGANSEHIDCRGPSAEFTLCDPHSCAPEEGVTLIQYFEIREHALQAVRDCRAPGALLEVLFSHQIGPPNEADVPKAPCAIKTPISQSTELTVHRFRPNRFFFLPDLIWML</sequence>
<dbReference type="RefSeq" id="XP_024355241.1">
    <property type="nucleotide sequence ID" value="XM_024490422.1"/>
</dbReference>
<comment type="similarity">
    <text evidence="2">Belongs to the eukaryotic-type primase large subunit family.</text>
</comment>
<dbReference type="GO" id="GO:0006270">
    <property type="term" value="P:DNA replication initiation"/>
    <property type="evidence" value="ECO:0007669"/>
    <property type="project" value="TreeGrafter"/>
</dbReference>
<comment type="caution">
    <text evidence="13">The sequence shown here is derived from an EMBL/GenBank/DDBJ whole genome shotgun (WGS) entry which is preliminary data.</text>
</comment>
<dbReference type="OrthoDB" id="421393at2759"/>
<evidence type="ECO:0000256" key="10">
    <source>
        <dbReference type="ARBA" id="ARBA00023125"/>
    </source>
</evidence>
<evidence type="ECO:0000256" key="1">
    <source>
        <dbReference type="ARBA" id="ARBA00001966"/>
    </source>
</evidence>
<dbReference type="Pfam" id="PF26466">
    <property type="entry name" value="DNA_primase_lrg_N"/>
    <property type="match status" value="1"/>
</dbReference>
<dbReference type="InterPro" id="IPR058560">
    <property type="entry name" value="DNA_primase_C"/>
</dbReference>
<dbReference type="InterPro" id="IPR000742">
    <property type="entry name" value="EGF"/>
</dbReference>
<keyword evidence="10" id="KW-0238">DNA-binding</keyword>
<protein>
    <recommendedName>
        <fullName evidence="3">DNA primase large subunit</fullName>
    </recommendedName>
</protein>
<dbReference type="Proteomes" id="UP000019149">
    <property type="component" value="Unassembled WGS sequence"/>
</dbReference>
<dbReference type="GeneID" id="36336888"/>
<keyword evidence="6" id="KW-0235">DNA replication</keyword>
<dbReference type="EMBL" id="APAU02000004">
    <property type="protein sequence ID" value="EUB64045.1"/>
    <property type="molecule type" value="Genomic_DNA"/>
</dbReference>